<dbReference type="EMBL" id="CVMV01000070">
    <property type="protein sequence ID" value="CRG96587.1"/>
    <property type="molecule type" value="Genomic_DNA"/>
</dbReference>
<evidence type="ECO:0000256" key="1">
    <source>
        <dbReference type="SAM" id="Coils"/>
    </source>
</evidence>
<dbReference type="PANTHER" id="PTHR46967:SF2">
    <property type="entry name" value="SUSHI, VON WILLEBRAND FACTOR TYPE A, EGF AND PENTRAXIN DOMAIN-CONTAINING PROTEIN 1-LIKE"/>
    <property type="match status" value="1"/>
</dbReference>
<feature type="domain" description="Tyrosine-protein kinase ephrin type A/B receptor-like" evidence="4">
    <location>
        <begin position="70"/>
        <end position="110"/>
    </location>
</feature>
<feature type="transmembrane region" description="Helical" evidence="3">
    <location>
        <begin position="774"/>
        <end position="798"/>
    </location>
</feature>
<accession>A0A1J1GVX4</accession>
<keyword evidence="6" id="KW-1185">Reference proteome</keyword>
<keyword evidence="3" id="KW-1133">Transmembrane helix</keyword>
<dbReference type="SMART" id="SM01411">
    <property type="entry name" value="Ephrin_rec_like"/>
    <property type="match status" value="1"/>
</dbReference>
<keyword evidence="3" id="KW-0812">Transmembrane</keyword>
<evidence type="ECO:0000313" key="5">
    <source>
        <dbReference type="EMBL" id="CRG96587.1"/>
    </source>
</evidence>
<dbReference type="OrthoDB" id="413581at2759"/>
<dbReference type="SUPFAM" id="SSF57184">
    <property type="entry name" value="Growth factor receptor domain"/>
    <property type="match status" value="1"/>
</dbReference>
<feature type="transmembrane region" description="Helical" evidence="3">
    <location>
        <begin position="315"/>
        <end position="337"/>
    </location>
</feature>
<evidence type="ECO:0000256" key="3">
    <source>
        <dbReference type="SAM" id="Phobius"/>
    </source>
</evidence>
<dbReference type="PANTHER" id="PTHR46967">
    <property type="entry name" value="INSULIN-LIKE GROWTH FACTOR BINDING PROTEIN,N-TERMINAL"/>
    <property type="match status" value="1"/>
</dbReference>
<evidence type="ECO:0000259" key="4">
    <source>
        <dbReference type="Pfam" id="PF07699"/>
    </source>
</evidence>
<dbReference type="Gene3D" id="2.10.50.10">
    <property type="entry name" value="Tumor Necrosis Factor Receptor, subunit A, domain 2"/>
    <property type="match status" value="1"/>
</dbReference>
<dbReference type="Proteomes" id="UP000220797">
    <property type="component" value="Unassembled WGS sequence"/>
</dbReference>
<comment type="caution">
    <text evidence="5">The sequence shown here is derived from an EMBL/GenBank/DDBJ whole genome shotgun (WGS) entry which is preliminary data.</text>
</comment>
<keyword evidence="3" id="KW-0472">Membrane</keyword>
<gene>
    <name evidence="5" type="ORF">PGAL8A_00416800</name>
</gene>
<dbReference type="InterPro" id="IPR013320">
    <property type="entry name" value="ConA-like_dom_sf"/>
</dbReference>
<dbReference type="InterPro" id="IPR011641">
    <property type="entry name" value="Tyr-kin_ephrin_A/B_rcpt-like"/>
</dbReference>
<feature type="transmembrane region" description="Helical" evidence="3">
    <location>
        <begin position="1054"/>
        <end position="1078"/>
    </location>
</feature>
<dbReference type="GeneID" id="39732699"/>
<feature type="compositionally biased region" description="Basic and acidic residues" evidence="2">
    <location>
        <begin position="554"/>
        <end position="581"/>
    </location>
</feature>
<feature type="transmembrane region" description="Helical" evidence="3">
    <location>
        <begin position="222"/>
        <end position="246"/>
    </location>
</feature>
<organism evidence="5 6">
    <name type="scientific">Plasmodium gallinaceum</name>
    <dbReference type="NCBI Taxonomy" id="5849"/>
    <lineage>
        <taxon>Eukaryota</taxon>
        <taxon>Sar</taxon>
        <taxon>Alveolata</taxon>
        <taxon>Apicomplexa</taxon>
        <taxon>Aconoidasida</taxon>
        <taxon>Haemosporida</taxon>
        <taxon>Plasmodiidae</taxon>
        <taxon>Plasmodium</taxon>
        <taxon>Plasmodium (Haemamoeba)</taxon>
    </lineage>
</organism>
<dbReference type="CDD" id="cd00185">
    <property type="entry name" value="TNFRSF"/>
    <property type="match status" value="1"/>
</dbReference>
<dbReference type="Pfam" id="PF07699">
    <property type="entry name" value="Ephrin_rec_like"/>
    <property type="match status" value="1"/>
</dbReference>
<feature type="transmembrane region" description="Helical" evidence="3">
    <location>
        <begin position="722"/>
        <end position="747"/>
    </location>
</feature>
<proteinExistence type="predicted"/>
<feature type="transmembrane region" description="Helical" evidence="3">
    <location>
        <begin position="825"/>
        <end position="842"/>
    </location>
</feature>
<keyword evidence="1" id="KW-0175">Coiled coil</keyword>
<dbReference type="SUPFAM" id="SSF49899">
    <property type="entry name" value="Concanavalin A-like lectins/glucanases"/>
    <property type="match status" value="1"/>
</dbReference>
<feature type="transmembrane region" description="Helical" evidence="3">
    <location>
        <begin position="862"/>
        <end position="886"/>
    </location>
</feature>
<sequence>MFTTNKIIFFISLIYPLMISIVYLDHSFNKISNVKKFRLLDTVCNAGEMLTYDYKCEKCKIGFYNFSRVNKQCFPCPLGTFTDKMGSLICQNCPKGSSTNEMESKSILDCICNKGFKLDKINNKCMKCNLIEFCHDNKNIWSFQNMCIKNSTVKYRELCESVKKKKIYDYQILCHKKDVCLNFKENKSCLKGNHLIQCKICEENYRYDLISPSKNPCVFCNFTTYLIIIYFILITLFITVSTVICVNMLREITTIKIFTTYIQFISLLRYVNSNYDHSFVNIFYFFTIGIPLNEILDCIFPKGTNSDRILKKINFLLFMPLLYSFCSVLCTIAFYILRKRVEVKINNDTYENKEKISYWGEDNQRHNVSLRKKKFINNEFHQLFLEYPTKINKKQLIKRIKNKNKSSCIRSTRNIEKSLNVNYTENTEKLTNYFFNKHSLKYQGFYRKHSLNRAIITKSENFKILKKKKKKSCYNKKSIFSEINKHKLMRSNSDSLKLLKKIIHKNELVIPHKKKTKQLDIEKNHNKYIILKSHMSFIKTYLHGSHKKNNKSFTEYKKNENENEKKKKETNERIEQNKHSSDLYSKGKPLVNIIIKSLNKDKEKIVFEDRYEAKDKQDINNIYSKNSNTKNSVYKSCNNINKKYVNYKVRNNCVINNSNCIYNYRNTISLNKQENNIFDPIQENRNIPENTVINYKQNNLMGNIINENKIKDTFCIKHMLKYFILFFILYHDLLYFEIIRLCIFFFFCNYDEHRQESFIIIDDSLECSEMRNKYYIKILIIIIYNTFIKFSNHFLLLFKKYMKNNVNILYVVLQLYYKIEALNPANNFLLLLFLVLFYKRFLNTTNTSLTYNYKNTLYNPNIHIFQLTIIIISLLIYILIMYLYVYEFDEKGEREKNEMANDNILYHTSSITKCKENTKYIKYKRDIEKERNNIKSFNENIKNVNLNDQKEIVSISKENYRFKNDIDDKNSDYYINGDNYEEGENRKKNSNSNRHYNNKNNKLLNILKKIVAKLIKKKKVDKFIFYFSLFVYITILLSYYVFLSYIYLYNFLNVITIFSIILNFLVYLVILLLLLNYFKEDIKIFVIKNINKLVDYVNKIKWINWGVSKQKKVILKKKISKKLQELKLKNNEMEEQIVLKKEKKSIKLINNILKNSKNYQKDQLKFVNNFVFDEGNIKKKKKNIKRYKLLKISKVWVFFICNIVDLTEEPEKCLSILISLTLEKNFHKLTLENCLNILKKNHFPHIKNISLILKNFLKYKEKFFNTLMKKTYKDYESLIIYAWGMSILSYCNLLDIDYNLSTILLYVSNILKKSKYFNNIMEHYLNIFPFFNVNAYQEDIKKDTEPTNINFHNQLFNNYNGCTLYNLNRNDMKKKFIYSKELYDNNNNNSKDFNIESYSLNKYDNAINFDYMNKNLCDSHSLKDKIYNYYNLNNFKEIYLSNLDTALSNANNFDIHLSKRMLRNNKNTTEINQSNGNNENDKNLYSFKKYLNTNFNMLKKKYQNESMILSNKKQNNREFKILKNNKTYNNLYKLFLKNKTKKDNRGNMFDINYIYSIELCRIYLHCLLLDVGEIYFNICYRYTCEKYICSNLINLWDNSLSNNLYMKRYFKFLEDNKEYEYKLNIDKKYLNSKKRDSNDKILIINDFLGRNVLDTDFYNEYEKLDNKTKNYFKNLIKEEDYLNTNELIEFCEVYDIRKIEKEKKNENEKKKEEFFKVFSNALPVFIENSDYLDIDEVKLIEEKKRNFTVLYGNMIELYGDDYIMKNYEEKINYFQIDNYGTFIYIKGTFLNKLLNLVSKKKKKRQKKENNKDNTEDLLSIKYMKFLNKNMHNYMNYETINDEIFIFIHNCFKCNIGITGDLKGMNFYNKNSLIIINPPIILPNKCTIELWLYFNCKNDKKKSKNFIFCDKKGNSLFVIDRDKDTIENIEIHINEWNKLSIYYIKHILKKKTDIKNDCSFYINSMKTKKWEKINKILKKNKWNLLNLTKSSTGLVYYINGKYLSTISHEVLNLDEEFEISIFGNSCFGNNNIGICSSFKIFEFLNKDEIKRRYKFIKNIKFKEMIGDNINMNKENDFIEGIDITNRQMEETFLMYFVQSRTHRNKVIPIINDSSYKLKIYQLKYFTKYKNTNYLYNKILDGSKKNDKRFTEIHKNLEENKKESKKSTKYKNEYSKIIEIDDEEEYGYNVYFKKIIKKEHLPKIYGVDVFSDNLAFGCNLSKFYNLVLSPTLSIYNELTKPFGYTISAWVFLPIVKNISFSSLICGENDIHVSIFSDDLIIGCIENYKKKDKIFYHSSGYSIKNLNKGWYYLNVVGTLKGQFYFINGCFKGCHKFCSFDNIKYIFNSGLYINPCSFICFLKVVNKPLSMNEILYEYNNSPLCYNFSYYYYYFYLSSLFSNLTNQLKFDSIVSSSNTNSSDYSNKIQFVHFDVTINNNVHIYPIEKSKKFYYSLSLTSMKNRKLHYFNSINTQYNNLNIYLHNYIILPQQWAILAVINLSFINESTYHCLIGGVDGNSHIAINNSDLSLGVLTNLKNEIFYEKKASNENEKSLNKDESEEFYSKQSSSEENISQKKFAKDNDNYENRYYKKKSINNYVKNYKDDYQKFYTCGYNFINILDKNIFIATRCTNNEQTFFVNSLKVGVSPACLTPIEYIGNCLSTNNEYISPFGYYKFIRIIFDYFSDEQIREFYYSLKL</sequence>
<feature type="coiled-coil region" evidence="1">
    <location>
        <begin position="920"/>
        <end position="947"/>
    </location>
</feature>
<feature type="coiled-coil region" evidence="1">
    <location>
        <begin position="1790"/>
        <end position="1817"/>
    </location>
</feature>
<feature type="region of interest" description="Disordered" evidence="2">
    <location>
        <begin position="548"/>
        <end position="581"/>
    </location>
</feature>
<feature type="transmembrane region" description="Helical" evidence="3">
    <location>
        <begin position="7"/>
        <end position="24"/>
    </location>
</feature>
<name>A0A1J1GVX4_PLAGA</name>
<evidence type="ECO:0000313" key="6">
    <source>
        <dbReference type="Proteomes" id="UP000220797"/>
    </source>
</evidence>
<dbReference type="RefSeq" id="XP_028529391.1">
    <property type="nucleotide sequence ID" value="XM_028672883.1"/>
</dbReference>
<feature type="transmembrane region" description="Helical" evidence="3">
    <location>
        <begin position="1023"/>
        <end position="1048"/>
    </location>
</feature>
<protein>
    <recommendedName>
        <fullName evidence="4">Tyrosine-protein kinase ephrin type A/B receptor-like domain-containing protein</fullName>
    </recommendedName>
</protein>
<evidence type="ECO:0000256" key="2">
    <source>
        <dbReference type="SAM" id="MobiDB-lite"/>
    </source>
</evidence>
<feature type="coiled-coil region" evidence="1">
    <location>
        <begin position="1116"/>
        <end position="1143"/>
    </location>
</feature>
<dbReference type="InterPro" id="IPR009030">
    <property type="entry name" value="Growth_fac_rcpt_cys_sf"/>
</dbReference>
<dbReference type="VEuPathDB" id="PlasmoDB:PGAL8A_00416800"/>
<reference evidence="5" key="1">
    <citation type="submission" date="2015-04" db="EMBL/GenBank/DDBJ databases">
        <authorList>
            <consortium name="Pathogen Informatics"/>
        </authorList>
    </citation>
    <scope>NUCLEOTIDE SEQUENCE [LARGE SCALE GENOMIC DNA]</scope>
    <source>
        <strain evidence="5">8A</strain>
    </source>
</reference>